<dbReference type="EMBL" id="CACTIH010005599">
    <property type="protein sequence ID" value="CAA2998651.1"/>
    <property type="molecule type" value="Genomic_DNA"/>
</dbReference>
<comment type="similarity">
    <text evidence="1">Belongs to the chaperonin (HSP60) family.</text>
</comment>
<dbReference type="GO" id="GO:0042026">
    <property type="term" value="P:protein refolding"/>
    <property type="evidence" value="ECO:0007669"/>
    <property type="project" value="InterPro"/>
</dbReference>
<accession>A0A8S0V5N9</accession>
<dbReference type="OrthoDB" id="1935563at2759"/>
<dbReference type="AlphaFoldDB" id="A0A8S0V5N9"/>
<organism evidence="4 5">
    <name type="scientific">Olea europaea subsp. europaea</name>
    <dbReference type="NCBI Taxonomy" id="158383"/>
    <lineage>
        <taxon>Eukaryota</taxon>
        <taxon>Viridiplantae</taxon>
        <taxon>Streptophyta</taxon>
        <taxon>Embryophyta</taxon>
        <taxon>Tracheophyta</taxon>
        <taxon>Spermatophyta</taxon>
        <taxon>Magnoliopsida</taxon>
        <taxon>eudicotyledons</taxon>
        <taxon>Gunneridae</taxon>
        <taxon>Pentapetalae</taxon>
        <taxon>asterids</taxon>
        <taxon>lamiids</taxon>
        <taxon>Lamiales</taxon>
        <taxon>Oleaceae</taxon>
        <taxon>Oleeae</taxon>
        <taxon>Olea</taxon>
    </lineage>
</organism>
<dbReference type="Pfam" id="PF00118">
    <property type="entry name" value="Cpn60_TCP1"/>
    <property type="match status" value="1"/>
</dbReference>
<evidence type="ECO:0000313" key="5">
    <source>
        <dbReference type="Proteomes" id="UP000594638"/>
    </source>
</evidence>
<dbReference type="PANTHER" id="PTHR45633">
    <property type="entry name" value="60 KDA HEAT SHOCK PROTEIN, MITOCHONDRIAL"/>
    <property type="match status" value="1"/>
</dbReference>
<dbReference type="InterPro" id="IPR001844">
    <property type="entry name" value="Cpn60/GroEL"/>
</dbReference>
<evidence type="ECO:0000256" key="1">
    <source>
        <dbReference type="ARBA" id="ARBA00006607"/>
    </source>
</evidence>
<evidence type="ECO:0000313" key="4">
    <source>
        <dbReference type="EMBL" id="CAA3025229.1"/>
    </source>
</evidence>
<evidence type="ECO:0000256" key="2">
    <source>
        <dbReference type="ARBA" id="ARBA00023186"/>
    </source>
</evidence>
<dbReference type="EMBL" id="CACTIH010009128">
    <property type="protein sequence ID" value="CAA3025229.1"/>
    <property type="molecule type" value="Genomic_DNA"/>
</dbReference>
<dbReference type="InterPro" id="IPR002423">
    <property type="entry name" value="Cpn60/GroEL/TCP-1"/>
</dbReference>
<dbReference type="InterPro" id="IPR027413">
    <property type="entry name" value="GROEL-like_equatorial_sf"/>
</dbReference>
<name>A0A8S0V5N9_OLEEU</name>
<gene>
    <name evidence="3" type="ORF">OLEA9_A005907</name>
    <name evidence="4" type="ORF">OLEA9_A071457</name>
</gene>
<keyword evidence="5" id="KW-1185">Reference proteome</keyword>
<protein>
    <submittedName>
        <fullName evidence="4">Chaperonin 60 subunit alpha 2, chloroplastic</fullName>
    </submittedName>
</protein>
<reference evidence="4 5" key="1">
    <citation type="submission" date="2019-12" db="EMBL/GenBank/DDBJ databases">
        <authorList>
            <person name="Alioto T."/>
            <person name="Alioto T."/>
            <person name="Gomez Garrido J."/>
        </authorList>
    </citation>
    <scope>NUCLEOTIDE SEQUENCE [LARGE SCALE GENOMIC DNA]</scope>
</reference>
<proteinExistence type="inferred from homology"/>
<dbReference type="Gene3D" id="1.10.560.10">
    <property type="entry name" value="GroEL-like equatorial domain"/>
    <property type="match status" value="1"/>
</dbReference>
<comment type="caution">
    <text evidence="4">The sequence shown here is derived from an EMBL/GenBank/DDBJ whole genome shotgun (WGS) entry which is preliminary data.</text>
</comment>
<dbReference type="GO" id="GO:0140662">
    <property type="term" value="F:ATP-dependent protein folding chaperone"/>
    <property type="evidence" value="ECO:0007669"/>
    <property type="project" value="InterPro"/>
</dbReference>
<evidence type="ECO:0000313" key="3">
    <source>
        <dbReference type="EMBL" id="CAA2998651.1"/>
    </source>
</evidence>
<dbReference type="SUPFAM" id="SSF48592">
    <property type="entry name" value="GroEL equatorial domain-like"/>
    <property type="match status" value="1"/>
</dbReference>
<keyword evidence="2" id="KW-0143">Chaperone</keyword>
<dbReference type="Gramene" id="OE9A005907T1">
    <property type="protein sequence ID" value="OE9A005907C1"/>
    <property type="gene ID" value="OE9A005907"/>
</dbReference>
<dbReference type="Proteomes" id="UP000594638">
    <property type="component" value="Unassembled WGS sequence"/>
</dbReference>
<sequence>MDEVVVLGGGATYTHLSKQIPIIKKLFQDPDEQIGADIVTMALLAPARLIAANSGVDAAVVVEKILSSDWKIGYNAMTGRYEDLMAAGFIDPSQVLRCAIQNAVSVAGVILIT</sequence>
<dbReference type="Gramene" id="OE9A071457T1">
    <property type="protein sequence ID" value="OE9A071457C1"/>
    <property type="gene ID" value="OE9A071457"/>
</dbReference>
<dbReference type="GO" id="GO:0005524">
    <property type="term" value="F:ATP binding"/>
    <property type="evidence" value="ECO:0007669"/>
    <property type="project" value="InterPro"/>
</dbReference>